<comment type="caution">
    <text evidence="1">The sequence shown here is derived from an EMBL/GenBank/DDBJ whole genome shotgun (WGS) entry which is preliminary data.</text>
</comment>
<accession>A0ACC1H8J1</accession>
<dbReference type="EMBL" id="JAMZIH010008785">
    <property type="protein sequence ID" value="KAJ1671368.1"/>
    <property type="molecule type" value="Genomic_DNA"/>
</dbReference>
<dbReference type="Proteomes" id="UP001145114">
    <property type="component" value="Unassembled WGS sequence"/>
</dbReference>
<protein>
    <submittedName>
        <fullName evidence="1">Uncharacterized protein</fullName>
    </submittedName>
</protein>
<proteinExistence type="predicted"/>
<sequence length="60" mass="6323">GSSDGTIDGPAPETKLTLLNVARGNGEARVITSMAFLEHDLGPLQEERGDFAYCNGGDEE</sequence>
<evidence type="ECO:0000313" key="2">
    <source>
        <dbReference type="Proteomes" id="UP001145114"/>
    </source>
</evidence>
<keyword evidence="2" id="KW-1185">Reference proteome</keyword>
<organism evidence="1 2">
    <name type="scientific">Spiromyces aspiralis</name>
    <dbReference type="NCBI Taxonomy" id="68401"/>
    <lineage>
        <taxon>Eukaryota</taxon>
        <taxon>Fungi</taxon>
        <taxon>Fungi incertae sedis</taxon>
        <taxon>Zoopagomycota</taxon>
        <taxon>Kickxellomycotina</taxon>
        <taxon>Kickxellomycetes</taxon>
        <taxon>Kickxellales</taxon>
        <taxon>Kickxellaceae</taxon>
        <taxon>Spiromyces</taxon>
    </lineage>
</organism>
<reference evidence="1" key="1">
    <citation type="submission" date="2022-06" db="EMBL/GenBank/DDBJ databases">
        <title>Phylogenomic reconstructions and comparative analyses of Kickxellomycotina fungi.</title>
        <authorList>
            <person name="Reynolds N.K."/>
            <person name="Stajich J.E."/>
            <person name="Barry K."/>
            <person name="Grigoriev I.V."/>
            <person name="Crous P."/>
            <person name="Smith M.E."/>
        </authorList>
    </citation>
    <scope>NUCLEOTIDE SEQUENCE</scope>
    <source>
        <strain evidence="1">RSA 2271</strain>
    </source>
</reference>
<evidence type="ECO:0000313" key="1">
    <source>
        <dbReference type="EMBL" id="KAJ1671368.1"/>
    </source>
</evidence>
<name>A0ACC1H8J1_9FUNG</name>
<feature type="non-terminal residue" evidence="1">
    <location>
        <position position="1"/>
    </location>
</feature>
<gene>
    <name evidence="1" type="ORF">EV182_007673</name>
</gene>